<feature type="transmembrane region" description="Helical" evidence="1">
    <location>
        <begin position="21"/>
        <end position="38"/>
    </location>
</feature>
<dbReference type="EMBL" id="HBKN01013936">
    <property type="protein sequence ID" value="CAE2289479.1"/>
    <property type="molecule type" value="Transcribed_RNA"/>
</dbReference>
<sequence>MERAALLGERGWGRRRSTVHVLLAAAAAAALVVVVLQQNRRVELVETIKDVKSCWMCPCCNGCEQTGAAIAAGCGRVSKNARGHEKLAKKAAKNPKMKQMTAAIDNVIQDVFADKRKTSTAQTPKSKRSSGFNAQQKQFLKSLIDRELSKFTGLKRLPDTMANHNENLNRFSNVSAAVHPDTYKLEPLDRKVGDMTEANLFAPEMFGKDEFENRTVFKDGKVAEFHPWNDPVGLTIENPEELDPWYYSAGQHWDKYSPEAKHLENPSEYRSGDLGELDKKVHSFSTDTGKLLKEGKMTHGSHQTWKDVKDPQWGWQHQFADWDPDSDANKRLVWGEGQDARTGLEDPKDKRVKGKYFNHDEIPWELSFVNKDLKGDDFVPSEEYQEQTNPSYAKKHENSFSHMKETDPKNEQIVFGTAGQGTSSIRQRFKVPVEDNWNLVTDSSVDYDKVKDELASHSVGNLLPYSGEPLTDFATNDWQGGNGVAHSQNFP</sequence>
<keyword evidence="1" id="KW-1133">Transmembrane helix</keyword>
<name>A0A7S4KB65_GUITH</name>
<gene>
    <name evidence="2" type="ORF">GTHE00462_LOCUS10853</name>
</gene>
<keyword evidence="1" id="KW-0472">Membrane</keyword>
<protein>
    <submittedName>
        <fullName evidence="2">Uncharacterized protein</fullName>
    </submittedName>
</protein>
<evidence type="ECO:0000256" key="1">
    <source>
        <dbReference type="SAM" id="Phobius"/>
    </source>
</evidence>
<evidence type="ECO:0000313" key="2">
    <source>
        <dbReference type="EMBL" id="CAE2289479.1"/>
    </source>
</evidence>
<organism evidence="2">
    <name type="scientific">Guillardia theta</name>
    <name type="common">Cryptophyte</name>
    <name type="synonym">Cryptomonas phi</name>
    <dbReference type="NCBI Taxonomy" id="55529"/>
    <lineage>
        <taxon>Eukaryota</taxon>
        <taxon>Cryptophyceae</taxon>
        <taxon>Pyrenomonadales</taxon>
        <taxon>Geminigeraceae</taxon>
        <taxon>Guillardia</taxon>
    </lineage>
</organism>
<dbReference type="AlphaFoldDB" id="A0A7S4KB65"/>
<accession>A0A7S4KB65</accession>
<keyword evidence="1" id="KW-0812">Transmembrane</keyword>
<proteinExistence type="predicted"/>
<reference evidence="2" key="1">
    <citation type="submission" date="2021-01" db="EMBL/GenBank/DDBJ databases">
        <authorList>
            <person name="Corre E."/>
            <person name="Pelletier E."/>
            <person name="Niang G."/>
            <person name="Scheremetjew M."/>
            <person name="Finn R."/>
            <person name="Kale V."/>
            <person name="Holt S."/>
            <person name="Cochrane G."/>
            <person name="Meng A."/>
            <person name="Brown T."/>
            <person name="Cohen L."/>
        </authorList>
    </citation>
    <scope>NUCLEOTIDE SEQUENCE</scope>
    <source>
        <strain evidence="2">CCMP 2712</strain>
    </source>
</reference>